<gene>
    <name evidence="1" type="ORF">OCBIM_22003058mg</name>
</gene>
<proteinExistence type="predicted"/>
<accession>A0A0L8FZZ1</accession>
<protein>
    <submittedName>
        <fullName evidence="1">Uncharacterized protein</fullName>
    </submittedName>
</protein>
<dbReference type="AlphaFoldDB" id="A0A0L8FZZ1"/>
<organism evidence="1">
    <name type="scientific">Octopus bimaculoides</name>
    <name type="common">California two-spotted octopus</name>
    <dbReference type="NCBI Taxonomy" id="37653"/>
    <lineage>
        <taxon>Eukaryota</taxon>
        <taxon>Metazoa</taxon>
        <taxon>Spiralia</taxon>
        <taxon>Lophotrochozoa</taxon>
        <taxon>Mollusca</taxon>
        <taxon>Cephalopoda</taxon>
        <taxon>Coleoidea</taxon>
        <taxon>Octopodiformes</taxon>
        <taxon>Octopoda</taxon>
        <taxon>Incirrata</taxon>
        <taxon>Octopodidae</taxon>
        <taxon>Octopus</taxon>
    </lineage>
</organism>
<feature type="non-terminal residue" evidence="1">
    <location>
        <position position="1"/>
    </location>
</feature>
<reference evidence="1" key="1">
    <citation type="submission" date="2015-07" db="EMBL/GenBank/DDBJ databases">
        <title>MeaNS - Measles Nucleotide Surveillance Program.</title>
        <authorList>
            <person name="Tran T."/>
            <person name="Druce J."/>
        </authorList>
    </citation>
    <scope>NUCLEOTIDE SEQUENCE</scope>
    <source>
        <strain evidence="1">UCB-OBI-ISO-001</strain>
        <tissue evidence="1">Gonad</tissue>
    </source>
</reference>
<dbReference type="EMBL" id="KQ424867">
    <property type="protein sequence ID" value="KOF70341.1"/>
    <property type="molecule type" value="Genomic_DNA"/>
</dbReference>
<evidence type="ECO:0000313" key="1">
    <source>
        <dbReference type="EMBL" id="KOF70341.1"/>
    </source>
</evidence>
<name>A0A0L8FZZ1_OCTBM</name>
<sequence>LLTYTHRHTHVHTSKNHLAEQTALRKLNDGSKNIRQSHTYLHTISHTHTHAATQMQPHA</sequence>